<keyword evidence="1" id="KW-1133">Transmembrane helix</keyword>
<evidence type="ECO:0008006" key="4">
    <source>
        <dbReference type="Google" id="ProtNLM"/>
    </source>
</evidence>
<keyword evidence="3" id="KW-1185">Reference proteome</keyword>
<evidence type="ECO:0000313" key="3">
    <source>
        <dbReference type="Proteomes" id="UP001597094"/>
    </source>
</evidence>
<feature type="transmembrane region" description="Helical" evidence="1">
    <location>
        <begin position="60"/>
        <end position="80"/>
    </location>
</feature>
<reference evidence="3" key="1">
    <citation type="journal article" date="2019" name="Int. J. Syst. Evol. Microbiol.">
        <title>The Global Catalogue of Microorganisms (GCM) 10K type strain sequencing project: providing services to taxonomists for standard genome sequencing and annotation.</title>
        <authorList>
            <consortium name="The Broad Institute Genomics Platform"/>
            <consortium name="The Broad Institute Genome Sequencing Center for Infectious Disease"/>
            <person name="Wu L."/>
            <person name="Ma J."/>
        </authorList>
    </citation>
    <scope>NUCLEOTIDE SEQUENCE [LARGE SCALE GENOMIC DNA]</scope>
    <source>
        <strain evidence="3">JCM 31319</strain>
    </source>
</reference>
<keyword evidence="1" id="KW-0472">Membrane</keyword>
<feature type="transmembrane region" description="Helical" evidence="1">
    <location>
        <begin position="92"/>
        <end position="114"/>
    </location>
</feature>
<evidence type="ECO:0000256" key="1">
    <source>
        <dbReference type="SAM" id="Phobius"/>
    </source>
</evidence>
<feature type="transmembrane region" description="Helical" evidence="1">
    <location>
        <begin position="6"/>
        <end position="27"/>
    </location>
</feature>
<keyword evidence="1" id="KW-0812">Transmembrane</keyword>
<protein>
    <recommendedName>
        <fullName evidence="4">DUF2938 domain-containing protein</fullName>
    </recommendedName>
</protein>
<dbReference type="Proteomes" id="UP001597094">
    <property type="component" value="Unassembled WGS sequence"/>
</dbReference>
<comment type="caution">
    <text evidence="2">The sequence shown here is derived from an EMBL/GenBank/DDBJ whole genome shotgun (WGS) entry which is preliminary data.</text>
</comment>
<proteinExistence type="predicted"/>
<evidence type="ECO:0000313" key="2">
    <source>
        <dbReference type="EMBL" id="MFD1184977.1"/>
    </source>
</evidence>
<name>A0ABW3SM77_9BACT</name>
<feature type="transmembrane region" description="Helical" evidence="1">
    <location>
        <begin position="126"/>
        <end position="149"/>
    </location>
</feature>
<sequence length="157" mass="17465">MKFLDALVAGIAGTAAMTAFLYLLSFATRRVMKVIRILGTMLLNRTQADGSLSGDASTKVVGTLAHYAIGIFFALLYLALWDAGVGAITASWGLFFGFANGLAGMAVWFFFFMLHPHPPLIRLRTYLNTLIFAHIIFGFVATYTFYLLLQPAYDFWW</sequence>
<dbReference type="RefSeq" id="WP_377522510.1">
    <property type="nucleotide sequence ID" value="NZ_JBHTLD010000008.1"/>
</dbReference>
<gene>
    <name evidence="2" type="ORF">ACFQ2O_02080</name>
</gene>
<accession>A0ABW3SM77</accession>
<dbReference type="EMBL" id="JBHTLD010000008">
    <property type="protein sequence ID" value="MFD1184977.1"/>
    <property type="molecule type" value="Genomic_DNA"/>
</dbReference>
<organism evidence="2 3">
    <name type="scientific">Pontibacter rugosus</name>
    <dbReference type="NCBI Taxonomy" id="1745966"/>
    <lineage>
        <taxon>Bacteria</taxon>
        <taxon>Pseudomonadati</taxon>
        <taxon>Bacteroidota</taxon>
        <taxon>Cytophagia</taxon>
        <taxon>Cytophagales</taxon>
        <taxon>Hymenobacteraceae</taxon>
        <taxon>Pontibacter</taxon>
    </lineage>
</organism>